<comment type="caution">
    <text evidence="2">The sequence shown here is derived from an EMBL/GenBank/DDBJ whole genome shotgun (WGS) entry which is preliminary data.</text>
</comment>
<dbReference type="Proteomes" id="UP001473302">
    <property type="component" value="Unassembled WGS sequence"/>
</dbReference>
<evidence type="ECO:0000256" key="1">
    <source>
        <dbReference type="SAM" id="SignalP"/>
    </source>
</evidence>
<dbReference type="EMBL" id="BAABUK010000009">
    <property type="protein sequence ID" value="GAA5811070.1"/>
    <property type="molecule type" value="Genomic_DNA"/>
</dbReference>
<keyword evidence="1" id="KW-0732">Signal</keyword>
<sequence>MYSLKYVLVGIVFATCSLLADGAENVVSKDILSIAHPKANQVMSPGQQVVVHYTIHGTPKNGASQNERTNYPDSLDMILRWTDKKNKTIEFLALNGLNTDPYVDLVKNQDYNHRWKLPNCHFFRRYLPTEWSFSLIFQSQYREILPVALPINGTKNHAAVVPLGPEQSDIIVSIYVQFNTTLMNDPHHKGC</sequence>
<organism evidence="2 3">
    <name type="scientific">Mucor flavus</name>
    <dbReference type="NCBI Taxonomy" id="439312"/>
    <lineage>
        <taxon>Eukaryota</taxon>
        <taxon>Fungi</taxon>
        <taxon>Fungi incertae sedis</taxon>
        <taxon>Mucoromycota</taxon>
        <taxon>Mucoromycotina</taxon>
        <taxon>Mucoromycetes</taxon>
        <taxon>Mucorales</taxon>
        <taxon>Mucorineae</taxon>
        <taxon>Mucoraceae</taxon>
        <taxon>Mucor</taxon>
    </lineage>
</organism>
<name>A0ABP9YW72_9FUNG</name>
<evidence type="ECO:0000313" key="2">
    <source>
        <dbReference type="EMBL" id="GAA5811070.1"/>
    </source>
</evidence>
<proteinExistence type="predicted"/>
<evidence type="ECO:0000313" key="3">
    <source>
        <dbReference type="Proteomes" id="UP001473302"/>
    </source>
</evidence>
<protein>
    <submittedName>
        <fullName evidence="2">Uncharacterized protein</fullName>
    </submittedName>
</protein>
<feature type="chain" id="PRO_5047046224" evidence="1">
    <location>
        <begin position="23"/>
        <end position="191"/>
    </location>
</feature>
<gene>
    <name evidence="2" type="ORF">MFLAVUS_004499</name>
</gene>
<reference evidence="2 3" key="1">
    <citation type="submission" date="2024-04" db="EMBL/GenBank/DDBJ databases">
        <title>genome sequences of Mucor flavus KT1a and Helicostylum pulchrum KT1b strains isolated from the surface of a dry-aged beef.</title>
        <authorList>
            <person name="Toyotome T."/>
            <person name="Hosono M."/>
            <person name="Torimaru M."/>
            <person name="Fukuda K."/>
            <person name="Mikami N."/>
        </authorList>
    </citation>
    <scope>NUCLEOTIDE SEQUENCE [LARGE SCALE GENOMIC DNA]</scope>
    <source>
        <strain evidence="2 3">KT1a</strain>
    </source>
</reference>
<feature type="signal peptide" evidence="1">
    <location>
        <begin position="1"/>
        <end position="22"/>
    </location>
</feature>
<accession>A0ABP9YW72</accession>
<keyword evidence="3" id="KW-1185">Reference proteome</keyword>